<organism evidence="2 3">
    <name type="scientific">Stenotrophomonas rhizophila</name>
    <dbReference type="NCBI Taxonomy" id="216778"/>
    <lineage>
        <taxon>Bacteria</taxon>
        <taxon>Pseudomonadati</taxon>
        <taxon>Pseudomonadota</taxon>
        <taxon>Gammaproteobacteria</taxon>
        <taxon>Lysobacterales</taxon>
        <taxon>Lysobacteraceae</taxon>
        <taxon>Stenotrophomonas</taxon>
    </lineage>
</organism>
<keyword evidence="1" id="KW-0472">Membrane</keyword>
<keyword evidence="1" id="KW-0812">Transmembrane</keyword>
<dbReference type="Proteomes" id="UP000274786">
    <property type="component" value="Unassembled WGS sequence"/>
</dbReference>
<keyword evidence="1" id="KW-1133">Transmembrane helix</keyword>
<proteinExistence type="predicted"/>
<feature type="transmembrane region" description="Helical" evidence="1">
    <location>
        <begin position="103"/>
        <end position="123"/>
    </location>
</feature>
<feature type="transmembrane region" description="Helical" evidence="1">
    <location>
        <begin position="38"/>
        <end position="57"/>
    </location>
</feature>
<reference evidence="2 3" key="1">
    <citation type="submission" date="2018-10" db="EMBL/GenBank/DDBJ databases">
        <title>Comparative analysis of microorganisms from saline springs in Andes Mountain Range, Colombia.</title>
        <authorList>
            <person name="Rubin E."/>
        </authorList>
    </citation>
    <scope>NUCLEOTIDE SEQUENCE [LARGE SCALE GENOMIC DNA]</scope>
    <source>
        <strain evidence="2 3">USBA GBX 843</strain>
    </source>
</reference>
<evidence type="ECO:0000256" key="1">
    <source>
        <dbReference type="SAM" id="Phobius"/>
    </source>
</evidence>
<gene>
    <name evidence="2" type="ORF">BCL79_2152</name>
</gene>
<protein>
    <submittedName>
        <fullName evidence="2">Uncharacterized protein</fullName>
    </submittedName>
</protein>
<comment type="caution">
    <text evidence="2">The sequence shown here is derived from an EMBL/GenBank/DDBJ whole genome shotgun (WGS) entry which is preliminary data.</text>
</comment>
<evidence type="ECO:0000313" key="2">
    <source>
        <dbReference type="EMBL" id="RLK57739.1"/>
    </source>
</evidence>
<dbReference type="EMBL" id="RCDC01000004">
    <property type="protein sequence ID" value="RLK57739.1"/>
    <property type="molecule type" value="Genomic_DNA"/>
</dbReference>
<evidence type="ECO:0000313" key="3">
    <source>
        <dbReference type="Proteomes" id="UP000274786"/>
    </source>
</evidence>
<name>A0A498CI53_9GAMM</name>
<feature type="transmembrane region" description="Helical" evidence="1">
    <location>
        <begin position="6"/>
        <end position="26"/>
    </location>
</feature>
<sequence length="134" mass="14050">MSEQGSQMLAIAGTSLVAVIVAMYLMRFIRIDGAFGRSAYRVVFSVLAGLLAPTLVVGGHGALPAPFIACLPLLAHNTTSIAALELGGYGLLAIGTGISGGEMWVFTLPTLLVFALMMALPWSSAKRRRSRARG</sequence>
<accession>A0A498CI53</accession>
<dbReference type="AlphaFoldDB" id="A0A498CI53"/>